<dbReference type="Proteomes" id="UP000252698">
    <property type="component" value="Chromosome"/>
</dbReference>
<reference evidence="1 2" key="1">
    <citation type="journal article" date="2018" name="Front. Microbiol.">
        <title>Genome Sequencing of Streptomyces atratus SCSIOZH16 and Activation Production of Nocardamine via Metabolic Engineering.</title>
        <authorList>
            <person name="Li Y."/>
            <person name="Zhang C."/>
            <person name="Liu C."/>
            <person name="Ju J."/>
            <person name="Ma J."/>
        </authorList>
    </citation>
    <scope>NUCLEOTIDE SEQUENCE [LARGE SCALE GENOMIC DNA]</scope>
    <source>
        <strain evidence="1 2">SCSIO_ZH16</strain>
    </source>
</reference>
<evidence type="ECO:0000313" key="2">
    <source>
        <dbReference type="Proteomes" id="UP000252698"/>
    </source>
</evidence>
<proteinExistence type="predicted"/>
<dbReference type="AlphaFoldDB" id="A0A2Z5JNH3"/>
<dbReference type="Gene3D" id="3.40.50.450">
    <property type="match status" value="1"/>
</dbReference>
<organism evidence="1 2">
    <name type="scientific">Streptomyces atratus</name>
    <dbReference type="NCBI Taxonomy" id="1893"/>
    <lineage>
        <taxon>Bacteria</taxon>
        <taxon>Bacillati</taxon>
        <taxon>Actinomycetota</taxon>
        <taxon>Actinomycetes</taxon>
        <taxon>Kitasatosporales</taxon>
        <taxon>Streptomycetaceae</taxon>
        <taxon>Streptomyces</taxon>
    </lineage>
</organism>
<dbReference type="KEGG" id="sata:C5746_39415"/>
<sequence>MITVVGHRDCTMATVRLLEAELAAALGRLAPHDLTGVVRAGAGVPVALGRAVRAAGGSLVVVLPAQGALPTPLPAHDRAAAGELLFLADHVRLLEFDPRDPGACAVADEQIINTCHGVIAVWDGSPAVTAQGVAPLVAYARGRDLPVEVVWPAGAERLTFPAQGTARTDGTPQ</sequence>
<evidence type="ECO:0000313" key="1">
    <source>
        <dbReference type="EMBL" id="AXE81991.1"/>
    </source>
</evidence>
<accession>A0A2Z5JNH3</accession>
<protein>
    <submittedName>
        <fullName evidence="1">Uncharacterized protein</fullName>
    </submittedName>
</protein>
<gene>
    <name evidence="1" type="ORF">C5746_39415</name>
</gene>
<dbReference type="EMBL" id="CP027306">
    <property type="protein sequence ID" value="AXE81991.1"/>
    <property type="molecule type" value="Genomic_DNA"/>
</dbReference>
<name>A0A2Z5JNH3_STRAR</name>